<feature type="compositionally biased region" description="Basic residues" evidence="1">
    <location>
        <begin position="497"/>
        <end position="507"/>
    </location>
</feature>
<organism evidence="3">
    <name type="scientific">Cryptosporidium canis</name>
    <dbReference type="NCBI Taxonomy" id="195482"/>
    <lineage>
        <taxon>Eukaryota</taxon>
        <taxon>Sar</taxon>
        <taxon>Alveolata</taxon>
        <taxon>Apicomplexa</taxon>
        <taxon>Conoidasida</taxon>
        <taxon>Coccidia</taxon>
        <taxon>Eucoccidiorida</taxon>
        <taxon>Eimeriorina</taxon>
        <taxon>Cryptosporidiidae</taxon>
        <taxon>Cryptosporidium</taxon>
    </lineage>
</organism>
<sequence length="905" mass="104104">MRLCNIGFFLFLLIYGLISVTWANEGRKPHLELDEKAKFLVTQRIEEVKQEVLTILSPQNEFEIRCITEKLLFALYRYMLMFIKIVSAFNNDICSAMYNQYTESANLLESITLCFRSCLLIPFSKAKGFSDFVNHNAKVSVLNDLEMAARNGPEDLFKMIVSQYLQVNDGSLFVTTCLVYMIDLMEDRQLRKQMNVAVSVIFILFRYLEDAVRTVEKMDDSALHEFVEKKKDVVQMYDKKLSGPDKEISDMQVMLDLRVKRQSIIQSVGERAQASKKPEDGSELGISNVELFTIESMALQSIWAILFITKNLYTFFEMVLQMIKDSTELETRLRKMIQLKGLELNLDEVECAEIRLELYNRLDLDNLRRLDVMYHAGSARVTHQDLQNIFQKQYSILSKILKQLEKKNNKHGNNPYVAILLQDLIKLMKEVLASFKKLLAGIGSSLFKLTLEYENDEKERTETKVKGRKKKTQPRRIDQPMNVESEVSSEVDSSEKRKSRGKGKMRRRLEYLPSSQDILGAQSSVMDSTKDEPREPESQMDTGRPETPEEPKRTEPPKPSRKEMRLKKLLDKEAKSDAMQKIKDTIQEQKSSMESKKKRKQLERKGKQEEKREKEKREREEERERERQRERERLARVEQTNFMYSLLNSVDSIEGLFKEVEKSQEGMAPLISFVFGIISDEVKMEDSDSDDGLVGAVGGLTLSDSDKKASTHTPPSTSGRGKRRADEVPGSGPKVPTAKFFETMVSGGTRDSARDRRARERPRSRERSSSRSRKGSQTQSALSFDGFSFSDLSVSGSGQDEPISKSRFMKFFSKGAGDDKELPETKQRSVRELCLVDDVTYSNINENSTFEEIKASLEECGLEIQRLHLEVAPFFANDDYLAIKLLEKDLISAFIRLLILLQQKR</sequence>
<proteinExistence type="predicted"/>
<feature type="compositionally biased region" description="Basic and acidic residues" evidence="1">
    <location>
        <begin position="751"/>
        <end position="769"/>
    </location>
</feature>
<accession>A0A9D5HXI6</accession>
<keyword evidence="2" id="KW-0732">Signal</keyword>
<evidence type="ECO:0000256" key="1">
    <source>
        <dbReference type="SAM" id="MobiDB-lite"/>
    </source>
</evidence>
<feature type="compositionally biased region" description="Polar residues" evidence="1">
    <location>
        <begin position="513"/>
        <end position="527"/>
    </location>
</feature>
<evidence type="ECO:0000256" key="2">
    <source>
        <dbReference type="SAM" id="SignalP"/>
    </source>
</evidence>
<feature type="region of interest" description="Disordered" evidence="1">
    <location>
        <begin position="684"/>
        <end position="780"/>
    </location>
</feature>
<reference evidence="3" key="1">
    <citation type="submission" date="2022-10" db="EMBL/GenBank/DDBJ databases">
        <title>Adaptive evolution leads to modifications in subtelomeric GC content in a zoonotic Cryptosporidium species.</title>
        <authorList>
            <person name="Li J."/>
            <person name="Feng Y."/>
            <person name="Xiao L."/>
        </authorList>
    </citation>
    <scope>NUCLEOTIDE SEQUENCE</scope>
    <source>
        <strain evidence="3">33844</strain>
    </source>
</reference>
<dbReference type="OrthoDB" id="343956at2759"/>
<comment type="caution">
    <text evidence="3">The sequence shown here is derived from an EMBL/GenBank/DDBJ whole genome shotgun (WGS) entry which is preliminary data.</text>
</comment>
<dbReference type="AlphaFoldDB" id="A0A9D5HXI6"/>
<feature type="region of interest" description="Disordered" evidence="1">
    <location>
        <begin position="457"/>
        <end position="639"/>
    </location>
</feature>
<feature type="signal peptide" evidence="2">
    <location>
        <begin position="1"/>
        <end position="23"/>
    </location>
</feature>
<dbReference type="Proteomes" id="UP001067231">
    <property type="component" value="Unassembled WGS sequence"/>
</dbReference>
<feature type="chain" id="PRO_5038482993" evidence="2">
    <location>
        <begin position="24"/>
        <end position="905"/>
    </location>
</feature>
<gene>
    <name evidence="3" type="ORF">OJ253_1841</name>
</gene>
<feature type="compositionally biased region" description="Basic and acidic residues" evidence="1">
    <location>
        <begin position="528"/>
        <end position="595"/>
    </location>
</feature>
<feature type="compositionally biased region" description="Basic and acidic residues" evidence="1">
    <location>
        <begin position="603"/>
        <end position="636"/>
    </location>
</feature>
<dbReference type="EMBL" id="JAPCXC010000042">
    <property type="protein sequence ID" value="KAJ1608608.1"/>
    <property type="molecule type" value="Genomic_DNA"/>
</dbReference>
<protein>
    <submittedName>
        <fullName evidence="3">Secreted signal peptide-containing protein</fullName>
    </submittedName>
</protein>
<evidence type="ECO:0000313" key="3">
    <source>
        <dbReference type="EMBL" id="KAJ1608608.1"/>
    </source>
</evidence>
<name>A0A9D5HXI6_9CRYT</name>